<feature type="chain" id="PRO_5004735055" evidence="1">
    <location>
        <begin position="24"/>
        <end position="116"/>
    </location>
</feature>
<organism evidence="2">
    <name type="scientific">Ixodes ricinus</name>
    <name type="common">Common tick</name>
    <name type="synonym">Acarus ricinus</name>
    <dbReference type="NCBI Taxonomy" id="34613"/>
    <lineage>
        <taxon>Eukaryota</taxon>
        <taxon>Metazoa</taxon>
        <taxon>Ecdysozoa</taxon>
        <taxon>Arthropoda</taxon>
        <taxon>Chelicerata</taxon>
        <taxon>Arachnida</taxon>
        <taxon>Acari</taxon>
        <taxon>Parasitiformes</taxon>
        <taxon>Ixodida</taxon>
        <taxon>Ixodoidea</taxon>
        <taxon>Ixodidae</taxon>
        <taxon>Ixodinae</taxon>
        <taxon>Ixodes</taxon>
    </lineage>
</organism>
<evidence type="ECO:0000256" key="1">
    <source>
        <dbReference type="SAM" id="SignalP"/>
    </source>
</evidence>
<proteinExistence type="evidence at transcript level"/>
<dbReference type="EMBL" id="GANP01015451">
    <property type="protein sequence ID" value="JAB69017.1"/>
    <property type="molecule type" value="mRNA"/>
</dbReference>
<reference evidence="2" key="1">
    <citation type="journal article" date="2015" name="Sci. Rep.">
        <title>Tissue- and time-dependent transcription in Ixodes ricinus salivary glands and midguts when blood feeding on the vertebrate host.</title>
        <authorList>
            <person name="Kotsyfakis M."/>
            <person name="Schwarz A."/>
            <person name="Erhart J."/>
            <person name="Ribeiro J.M."/>
        </authorList>
    </citation>
    <scope>NUCLEOTIDE SEQUENCE</scope>
    <source>
        <tissue evidence="2">Salivary gland and midgut</tissue>
    </source>
</reference>
<feature type="signal peptide" evidence="1">
    <location>
        <begin position="1"/>
        <end position="23"/>
    </location>
</feature>
<accession>V5H441</accession>
<protein>
    <submittedName>
        <fullName evidence="2">Putative secreted protein</fullName>
    </submittedName>
</protein>
<dbReference type="AlphaFoldDB" id="V5H441"/>
<keyword evidence="1" id="KW-0732">Signal</keyword>
<name>V5H441_IXORI</name>
<sequence length="116" mass="12859">MYLNISNMLLVLFAMVLILPASGGKGSANDLFECFRAAYEGGNIFCELSGHGKFKSLYYGTCELQCGGTTMELPEEACPSGSMDEPCTEKDRENLRKWGKEMQEKKDRLAKILCKG</sequence>
<evidence type="ECO:0000313" key="2">
    <source>
        <dbReference type="EMBL" id="JAB69017.1"/>
    </source>
</evidence>